<accession>A0A7D4Q6Q1</accession>
<dbReference type="EMBL" id="CP054139">
    <property type="protein sequence ID" value="QKJ29431.1"/>
    <property type="molecule type" value="Genomic_DNA"/>
</dbReference>
<feature type="signal peptide" evidence="1">
    <location>
        <begin position="1"/>
        <end position="21"/>
    </location>
</feature>
<sequence length="262" mass="28879">MTKQTPLILLTVALLSNSFSAIGQKLPNKQETSVYAPADIKIDGKSTEWNDKFQAYNHAVEAWYTISNDDNNLYLIFRSNETEVTQKIITGGFVITVSPVDKKSELTPVAMNYPVVPWMSSQVDYLLKPSGPVKDADVKFLNRKINDQLKEIKISGVKSIPDGSISVYNDLGIKGAHLLDNQKNYTCEMVLPLSFIKHLIDDKGTFAYRVQVNGIDLKTTVIVGGRSASDPAAPSSDAVPHGLLYDTSPTYFTATYTLAKKP</sequence>
<keyword evidence="1" id="KW-0732">Signal</keyword>
<proteinExistence type="predicted"/>
<dbReference type="KEGG" id="mmab:HQ865_06570"/>
<feature type="chain" id="PRO_5028904505" evidence="1">
    <location>
        <begin position="22"/>
        <end position="262"/>
    </location>
</feature>
<evidence type="ECO:0000256" key="1">
    <source>
        <dbReference type="SAM" id="SignalP"/>
    </source>
</evidence>
<reference evidence="2 3" key="1">
    <citation type="submission" date="2020-05" db="EMBL/GenBank/DDBJ databases">
        <title>Mucilaginibacter mali sp. nov.</title>
        <authorList>
            <person name="Kim H.S."/>
            <person name="Lee K.C."/>
            <person name="Suh M.K."/>
            <person name="Kim J.-S."/>
            <person name="Han K.-I."/>
            <person name="Eom M.K."/>
            <person name="Shin Y.K."/>
            <person name="Lee J.-S."/>
        </authorList>
    </citation>
    <scope>NUCLEOTIDE SEQUENCE [LARGE SCALE GENOMIC DNA]</scope>
    <source>
        <strain evidence="2 3">G2-14</strain>
    </source>
</reference>
<name>A0A7D4Q6Q1_9SPHI</name>
<evidence type="ECO:0000313" key="2">
    <source>
        <dbReference type="EMBL" id="QKJ29431.1"/>
    </source>
</evidence>
<evidence type="ECO:0000313" key="3">
    <source>
        <dbReference type="Proteomes" id="UP000505355"/>
    </source>
</evidence>
<dbReference type="AlphaFoldDB" id="A0A7D4Q6Q1"/>
<dbReference type="RefSeq" id="WP_173414125.1">
    <property type="nucleotide sequence ID" value="NZ_CP054139.1"/>
</dbReference>
<keyword evidence="3" id="KW-1185">Reference proteome</keyword>
<organism evidence="2 3">
    <name type="scientific">Mucilaginibacter mali</name>
    <dbReference type="NCBI Taxonomy" id="2740462"/>
    <lineage>
        <taxon>Bacteria</taxon>
        <taxon>Pseudomonadati</taxon>
        <taxon>Bacteroidota</taxon>
        <taxon>Sphingobacteriia</taxon>
        <taxon>Sphingobacteriales</taxon>
        <taxon>Sphingobacteriaceae</taxon>
        <taxon>Mucilaginibacter</taxon>
    </lineage>
</organism>
<gene>
    <name evidence="2" type="ORF">HQ865_06570</name>
</gene>
<dbReference type="Proteomes" id="UP000505355">
    <property type="component" value="Chromosome"/>
</dbReference>
<protein>
    <submittedName>
        <fullName evidence="2">Uncharacterized protein</fullName>
    </submittedName>
</protein>